<reference evidence="1 2" key="1">
    <citation type="submission" date="2016-11" db="EMBL/GenBank/DDBJ databases">
        <title>Draft Genome Sequences of Nine Cyanobacterial Strains from Diverse Habitats.</title>
        <authorList>
            <person name="Zhu T."/>
            <person name="Hou S."/>
            <person name="Lu X."/>
            <person name="Hess W.R."/>
        </authorList>
    </citation>
    <scope>NUCLEOTIDE SEQUENCE [LARGE SCALE GENOMIC DNA]</scope>
    <source>
        <strain evidence="1 2">NIES-30</strain>
    </source>
</reference>
<comment type="caution">
    <text evidence="1">The sequence shown here is derived from an EMBL/GenBank/DDBJ whole genome shotgun (WGS) entry which is preliminary data.</text>
</comment>
<name>A0A1U7J6X9_9CYAN</name>
<organism evidence="1 2">
    <name type="scientific">Phormidium tenue NIES-30</name>
    <dbReference type="NCBI Taxonomy" id="549789"/>
    <lineage>
        <taxon>Bacteria</taxon>
        <taxon>Bacillati</taxon>
        <taxon>Cyanobacteriota</taxon>
        <taxon>Cyanophyceae</taxon>
        <taxon>Oscillatoriophycideae</taxon>
        <taxon>Oscillatoriales</taxon>
        <taxon>Oscillatoriaceae</taxon>
        <taxon>Phormidium</taxon>
    </lineage>
</organism>
<evidence type="ECO:0000313" key="1">
    <source>
        <dbReference type="EMBL" id="OKH48702.1"/>
    </source>
</evidence>
<accession>A0A1U7J6X9</accession>
<dbReference type="Proteomes" id="UP000185557">
    <property type="component" value="Unassembled WGS sequence"/>
</dbReference>
<dbReference type="Pfam" id="PF20126">
    <property type="entry name" value="TumE"/>
    <property type="match status" value="1"/>
</dbReference>
<proteinExistence type="predicted"/>
<dbReference type="InterPro" id="IPR045397">
    <property type="entry name" value="TumE-like"/>
</dbReference>
<gene>
    <name evidence="1" type="ORF">NIES30_09165</name>
</gene>
<dbReference type="STRING" id="549789.NIES30_09165"/>
<dbReference type="EMBL" id="MRCG01000005">
    <property type="protein sequence ID" value="OKH48702.1"/>
    <property type="molecule type" value="Genomic_DNA"/>
</dbReference>
<dbReference type="OrthoDB" id="572460at2"/>
<keyword evidence="2" id="KW-1185">Reference proteome</keyword>
<evidence type="ECO:0000313" key="2">
    <source>
        <dbReference type="Proteomes" id="UP000185557"/>
    </source>
</evidence>
<dbReference type="RefSeq" id="WP_073608113.1">
    <property type="nucleotide sequence ID" value="NZ_MRCG01000005.1"/>
</dbReference>
<protein>
    <submittedName>
        <fullName evidence="1">Uncharacterized protein</fullName>
    </submittedName>
</protein>
<dbReference type="AlphaFoldDB" id="A0A1U7J6X9"/>
<sequence>MDARQYLTEIKFKLIASPIVESFSIVEEKDLQDRGYFRARVTLTNSDFLEIAEYFVVIDDQPRPERYRYQWMDSTRKILRKRWDNVPHFPNLSNFPHQVHISAEDNVQASTPRGTIEFLAFLEAEILPSD</sequence>